<organism evidence="8 9">
    <name type="scientific">Elysia marginata</name>
    <dbReference type="NCBI Taxonomy" id="1093978"/>
    <lineage>
        <taxon>Eukaryota</taxon>
        <taxon>Metazoa</taxon>
        <taxon>Spiralia</taxon>
        <taxon>Lophotrochozoa</taxon>
        <taxon>Mollusca</taxon>
        <taxon>Gastropoda</taxon>
        <taxon>Heterobranchia</taxon>
        <taxon>Euthyneura</taxon>
        <taxon>Panpulmonata</taxon>
        <taxon>Sacoglossa</taxon>
        <taxon>Placobranchoidea</taxon>
        <taxon>Plakobranchidae</taxon>
        <taxon>Elysia</taxon>
    </lineage>
</organism>
<dbReference type="GO" id="GO:0004185">
    <property type="term" value="F:serine-type carboxypeptidase activity"/>
    <property type="evidence" value="ECO:0007669"/>
    <property type="project" value="InterPro"/>
</dbReference>
<evidence type="ECO:0000256" key="7">
    <source>
        <dbReference type="SAM" id="SignalP"/>
    </source>
</evidence>
<accession>A0AAV4F467</accession>
<evidence type="ECO:0000256" key="1">
    <source>
        <dbReference type="ARBA" id="ARBA00009431"/>
    </source>
</evidence>
<keyword evidence="2 8" id="KW-0121">Carboxypeptidase</keyword>
<keyword evidence="6" id="KW-0325">Glycoprotein</keyword>
<reference evidence="8 9" key="1">
    <citation type="journal article" date="2021" name="Elife">
        <title>Chloroplast acquisition without the gene transfer in kleptoplastic sea slugs, Plakobranchus ocellatus.</title>
        <authorList>
            <person name="Maeda T."/>
            <person name="Takahashi S."/>
            <person name="Yoshida T."/>
            <person name="Shimamura S."/>
            <person name="Takaki Y."/>
            <person name="Nagai Y."/>
            <person name="Toyoda A."/>
            <person name="Suzuki Y."/>
            <person name="Arimoto A."/>
            <person name="Ishii H."/>
            <person name="Satoh N."/>
            <person name="Nishiyama T."/>
            <person name="Hasebe M."/>
            <person name="Maruyama T."/>
            <person name="Minagawa J."/>
            <person name="Obokata J."/>
            <person name="Shigenobu S."/>
        </authorList>
    </citation>
    <scope>NUCLEOTIDE SEQUENCE [LARGE SCALE GENOMIC DNA]</scope>
</reference>
<keyword evidence="5" id="KW-0378">Hydrolase</keyword>
<evidence type="ECO:0000313" key="9">
    <source>
        <dbReference type="Proteomes" id="UP000762676"/>
    </source>
</evidence>
<dbReference type="Proteomes" id="UP000762676">
    <property type="component" value="Unassembled WGS sequence"/>
</dbReference>
<comment type="similarity">
    <text evidence="1">Belongs to the peptidase S10 family.</text>
</comment>
<dbReference type="EMBL" id="BMAT01004053">
    <property type="protein sequence ID" value="GFR67235.1"/>
    <property type="molecule type" value="Genomic_DNA"/>
</dbReference>
<gene>
    <name evidence="8" type="ORF">ElyMa_001992800</name>
</gene>
<dbReference type="SUPFAM" id="SSF53474">
    <property type="entry name" value="alpha/beta-Hydrolases"/>
    <property type="match status" value="1"/>
</dbReference>
<dbReference type="Pfam" id="PF00450">
    <property type="entry name" value="Peptidase_S10"/>
    <property type="match status" value="1"/>
</dbReference>
<feature type="signal peptide" evidence="7">
    <location>
        <begin position="1"/>
        <end position="29"/>
    </location>
</feature>
<protein>
    <submittedName>
        <fullName evidence="8">Carboxypeptidase</fullName>
    </submittedName>
</protein>
<comment type="caution">
    <text evidence="8">The sequence shown here is derived from an EMBL/GenBank/DDBJ whole genome shotgun (WGS) entry which is preliminary data.</text>
</comment>
<keyword evidence="3" id="KW-0645">Protease</keyword>
<evidence type="ECO:0000256" key="2">
    <source>
        <dbReference type="ARBA" id="ARBA00022645"/>
    </source>
</evidence>
<dbReference type="PANTHER" id="PTHR11802">
    <property type="entry name" value="SERINE PROTEASE FAMILY S10 SERINE CARBOXYPEPTIDASE"/>
    <property type="match status" value="1"/>
</dbReference>
<dbReference type="PROSITE" id="PS51257">
    <property type="entry name" value="PROKAR_LIPOPROTEIN"/>
    <property type="match status" value="1"/>
</dbReference>
<sequence length="514" mass="56926">MSRTKDTSSAMTALLVLSWLASSLLYACAGSVNSKCGNVSRPVPLLLTPYLDACKAETARCLSQVELPSMFGDGAKKGGSQKLPDLKSHAGFLTTNRTLGNHLFFWHFASPDNADAPLLLWLNGGPAVSSMLGLFWEHGPLEIDKEKYGTGNFGPHQYSWVGPFSVVYVDNPVGTGYSYSESGEGGYRLTQEEYTDDLYEFVLQFLELFPEYRTRGLFLGGQSYAGKYVPALGYRIHVNEANSKPGDSSIRKGGTCHENKQYSAGSISKLLGVNLKGIVLGGPYYDPETESVAFFDYLYSMGVISHFDTRRHKAKVKEMYQNFTLGIAAKANFSTLFTDLVLLNELPLPSLDNYVTGKDADYKAVGLVMTTTRMRKALHVGNKQSYFESNDELSELYGPDVLVSTKSKMATLMDHYKVLIYNGDYDIVVSSVMIEAALLTTPWKGQAEYNTTSRKMWGKQQNVKGFFTQTRDFCRVVVHGAGHQTPHDKPRECLEMITAFLERGCVYNGAPPEN</sequence>
<keyword evidence="9" id="KW-1185">Reference proteome</keyword>
<evidence type="ECO:0000313" key="8">
    <source>
        <dbReference type="EMBL" id="GFR67235.1"/>
    </source>
</evidence>
<feature type="chain" id="PRO_5043797527" evidence="7">
    <location>
        <begin position="30"/>
        <end position="514"/>
    </location>
</feature>
<dbReference type="AlphaFoldDB" id="A0AAV4F467"/>
<evidence type="ECO:0000256" key="5">
    <source>
        <dbReference type="ARBA" id="ARBA00022801"/>
    </source>
</evidence>
<dbReference type="GO" id="GO:0006508">
    <property type="term" value="P:proteolysis"/>
    <property type="evidence" value="ECO:0007669"/>
    <property type="project" value="UniProtKB-KW"/>
</dbReference>
<dbReference type="InterPro" id="IPR001563">
    <property type="entry name" value="Peptidase_S10"/>
</dbReference>
<evidence type="ECO:0000256" key="4">
    <source>
        <dbReference type="ARBA" id="ARBA00022729"/>
    </source>
</evidence>
<evidence type="ECO:0000256" key="3">
    <source>
        <dbReference type="ARBA" id="ARBA00022670"/>
    </source>
</evidence>
<dbReference type="InterPro" id="IPR029058">
    <property type="entry name" value="AB_hydrolase_fold"/>
</dbReference>
<dbReference type="PANTHER" id="PTHR11802:SF472">
    <property type="entry name" value="SERINE CARBOXYPEPTIDASE CPVL-RELATED"/>
    <property type="match status" value="1"/>
</dbReference>
<proteinExistence type="inferred from homology"/>
<evidence type="ECO:0000256" key="6">
    <source>
        <dbReference type="ARBA" id="ARBA00023180"/>
    </source>
</evidence>
<keyword evidence="4 7" id="KW-0732">Signal</keyword>
<dbReference type="Gene3D" id="3.40.50.1820">
    <property type="entry name" value="alpha/beta hydrolase"/>
    <property type="match status" value="1"/>
</dbReference>
<dbReference type="PRINTS" id="PR00724">
    <property type="entry name" value="CRBOXYPTASEC"/>
</dbReference>
<name>A0AAV4F467_9GAST</name>